<dbReference type="InterPro" id="IPR001130">
    <property type="entry name" value="TatD-like"/>
</dbReference>
<dbReference type="FunFam" id="3.20.20.140:FF:000005">
    <property type="entry name" value="TatD family hydrolase"/>
    <property type="match status" value="1"/>
</dbReference>
<feature type="binding site" evidence="4">
    <location>
        <position position="97"/>
    </location>
    <ligand>
        <name>a divalent metal cation</name>
        <dbReference type="ChEBI" id="CHEBI:60240"/>
        <label>1</label>
    </ligand>
</feature>
<evidence type="ECO:0000256" key="4">
    <source>
        <dbReference type="PIRSR" id="PIRSR005902-1"/>
    </source>
</evidence>
<accession>A0A1X7AE78</accession>
<evidence type="ECO:0000256" key="1">
    <source>
        <dbReference type="ARBA" id="ARBA00009275"/>
    </source>
</evidence>
<dbReference type="PANTHER" id="PTHR46124">
    <property type="entry name" value="D-AMINOACYL-TRNA DEACYLASE"/>
    <property type="match status" value="1"/>
</dbReference>
<protein>
    <submittedName>
        <fullName evidence="5">Putative deoxyribonuclease YjjV</fullName>
        <ecNumber evidence="5">3.1.21.-</ecNumber>
    </submittedName>
</protein>
<dbReference type="EMBL" id="FWPT01000001">
    <property type="protein sequence ID" value="SMA32068.1"/>
    <property type="molecule type" value="Genomic_DNA"/>
</dbReference>
<dbReference type="Pfam" id="PF01026">
    <property type="entry name" value="TatD_DNase"/>
    <property type="match status" value="1"/>
</dbReference>
<feature type="binding site" evidence="4">
    <location>
        <position position="133"/>
    </location>
    <ligand>
        <name>a divalent metal cation</name>
        <dbReference type="ChEBI" id="CHEBI:60240"/>
        <label>2</label>
    </ligand>
</feature>
<evidence type="ECO:0000313" key="6">
    <source>
        <dbReference type="Proteomes" id="UP000196573"/>
    </source>
</evidence>
<proteinExistence type="inferred from homology"/>
<dbReference type="PIRSF" id="PIRSF005902">
    <property type="entry name" value="DNase_TatD"/>
    <property type="match status" value="1"/>
</dbReference>
<dbReference type="GO" id="GO:0016788">
    <property type="term" value="F:hydrolase activity, acting on ester bonds"/>
    <property type="evidence" value="ECO:0007669"/>
    <property type="project" value="InterPro"/>
</dbReference>
<sequence>MLFDSHCHLDFPVFDQDRDVLLQQCAEAGIQHICIPATEREHWPRLQNLLGRHNSGVHIWGALGLHPYFLNSHKDDYLAELDSLVASKPDNIIAIGETGLDLFIDDPNLPRQEELLAAQILIAAHHGLPLILHVRKAHDQVASLLRKLKFQEGGIVHAWSGSDQQAEAFFRLGFKLGIGGSLTYDRAKRLHKQVSNFPLEHFVLETDSPDIPPAGLTNGRNTPLTLVAVLAKMSELREQDSAVIARQMFTNTRDVFRIP</sequence>
<name>A0A1X7AE78_9GAMM</name>
<dbReference type="Proteomes" id="UP000196573">
    <property type="component" value="Unassembled WGS sequence"/>
</dbReference>
<dbReference type="GO" id="GO:0005829">
    <property type="term" value="C:cytosol"/>
    <property type="evidence" value="ECO:0007669"/>
    <property type="project" value="TreeGrafter"/>
</dbReference>
<dbReference type="OrthoDB" id="9810005at2"/>
<evidence type="ECO:0000256" key="2">
    <source>
        <dbReference type="ARBA" id="ARBA00022723"/>
    </source>
</evidence>
<feature type="binding site" evidence="4">
    <location>
        <position position="207"/>
    </location>
    <ligand>
        <name>a divalent metal cation</name>
        <dbReference type="ChEBI" id="CHEBI:60240"/>
        <label>1</label>
    </ligand>
</feature>
<dbReference type="EC" id="3.1.21.-" evidence="5"/>
<feature type="binding site" evidence="4">
    <location>
        <position position="6"/>
    </location>
    <ligand>
        <name>a divalent metal cation</name>
        <dbReference type="ChEBI" id="CHEBI:60240"/>
        <label>1</label>
    </ligand>
</feature>
<keyword evidence="2 4" id="KW-0479">Metal-binding</keyword>
<keyword evidence="6" id="KW-1185">Reference proteome</keyword>
<dbReference type="InterPro" id="IPR032466">
    <property type="entry name" value="Metal_Hydrolase"/>
</dbReference>
<dbReference type="CDD" id="cd01310">
    <property type="entry name" value="TatD_DNAse"/>
    <property type="match status" value="1"/>
</dbReference>
<dbReference type="PROSITE" id="PS01090">
    <property type="entry name" value="TATD_2"/>
    <property type="match status" value="1"/>
</dbReference>
<dbReference type="RefSeq" id="WP_087105846.1">
    <property type="nucleotide sequence ID" value="NZ_CBCSCN010000012.1"/>
</dbReference>
<comment type="similarity">
    <text evidence="1">Belongs to the metallo-dependent hydrolases superfamily. TatD-type hydrolase family.</text>
</comment>
<evidence type="ECO:0000256" key="3">
    <source>
        <dbReference type="ARBA" id="ARBA00022801"/>
    </source>
</evidence>
<dbReference type="PANTHER" id="PTHR46124:SF3">
    <property type="entry name" value="HYDROLASE"/>
    <property type="match status" value="1"/>
</dbReference>
<keyword evidence="3 5" id="KW-0378">Hydrolase</keyword>
<evidence type="ECO:0000313" key="5">
    <source>
        <dbReference type="EMBL" id="SMA32068.1"/>
    </source>
</evidence>
<reference evidence="5 6" key="1">
    <citation type="submission" date="2017-03" db="EMBL/GenBank/DDBJ databases">
        <authorList>
            <person name="Afonso C.L."/>
            <person name="Miller P.J."/>
            <person name="Scott M.A."/>
            <person name="Spackman E."/>
            <person name="Goraichik I."/>
            <person name="Dimitrov K.M."/>
            <person name="Suarez D.L."/>
            <person name="Swayne D.E."/>
        </authorList>
    </citation>
    <scope>NUCLEOTIDE SEQUENCE [LARGE SCALE GENOMIC DNA]</scope>
    <source>
        <strain evidence="5">SB41UT1</strain>
    </source>
</reference>
<dbReference type="AlphaFoldDB" id="A0A1X7AE78"/>
<dbReference type="InterPro" id="IPR018228">
    <property type="entry name" value="DNase_TatD-rel_CS"/>
</dbReference>
<feature type="binding site" evidence="4">
    <location>
        <position position="157"/>
    </location>
    <ligand>
        <name>a divalent metal cation</name>
        <dbReference type="ChEBI" id="CHEBI:60240"/>
        <label>2</label>
    </ligand>
</feature>
<dbReference type="Gene3D" id="3.20.20.140">
    <property type="entry name" value="Metal-dependent hydrolases"/>
    <property type="match status" value="1"/>
</dbReference>
<organism evidence="5 6">
    <name type="scientific">Parendozoicomonas haliclonae</name>
    <dbReference type="NCBI Taxonomy" id="1960125"/>
    <lineage>
        <taxon>Bacteria</taxon>
        <taxon>Pseudomonadati</taxon>
        <taxon>Pseudomonadota</taxon>
        <taxon>Gammaproteobacteria</taxon>
        <taxon>Oceanospirillales</taxon>
        <taxon>Endozoicomonadaceae</taxon>
        <taxon>Parendozoicomonas</taxon>
    </lineage>
</organism>
<gene>
    <name evidence="5" type="primary">yjjV</name>
    <name evidence="5" type="ORF">EHSB41UT_00099</name>
</gene>
<dbReference type="SUPFAM" id="SSF51556">
    <property type="entry name" value="Metallo-dependent hydrolases"/>
    <property type="match status" value="1"/>
</dbReference>
<dbReference type="PROSITE" id="PS01137">
    <property type="entry name" value="TATD_1"/>
    <property type="match status" value="1"/>
</dbReference>
<feature type="binding site" evidence="4">
    <location>
        <position position="8"/>
    </location>
    <ligand>
        <name>a divalent metal cation</name>
        <dbReference type="ChEBI" id="CHEBI:60240"/>
        <label>1</label>
    </ligand>
</feature>
<dbReference type="GO" id="GO:0046872">
    <property type="term" value="F:metal ion binding"/>
    <property type="evidence" value="ECO:0007669"/>
    <property type="project" value="UniProtKB-KW"/>
</dbReference>